<protein>
    <submittedName>
        <fullName evidence="1">Uncharacterized protein</fullName>
    </submittedName>
</protein>
<keyword evidence="2" id="KW-1185">Reference proteome</keyword>
<sequence length="80" mass="9035">MEIIFYPHRIDPGRKEDLFSGIFSRRPKLLERNNGNSGIALPGVTRRADTPLVVRRPPIFGGEGTLIEFVTIRWGTSGER</sequence>
<accession>A0AAV4UDP1</accession>
<evidence type="ECO:0000313" key="2">
    <source>
        <dbReference type="Proteomes" id="UP001054945"/>
    </source>
</evidence>
<comment type="caution">
    <text evidence="1">The sequence shown here is derived from an EMBL/GenBank/DDBJ whole genome shotgun (WGS) entry which is preliminary data.</text>
</comment>
<reference evidence="1 2" key="1">
    <citation type="submission" date="2021-06" db="EMBL/GenBank/DDBJ databases">
        <title>Caerostris extrusa draft genome.</title>
        <authorList>
            <person name="Kono N."/>
            <person name="Arakawa K."/>
        </authorList>
    </citation>
    <scope>NUCLEOTIDE SEQUENCE [LARGE SCALE GENOMIC DNA]</scope>
</reference>
<gene>
    <name evidence="1" type="ORF">CEXT_459831</name>
</gene>
<organism evidence="1 2">
    <name type="scientific">Caerostris extrusa</name>
    <name type="common">Bark spider</name>
    <name type="synonym">Caerostris bankana</name>
    <dbReference type="NCBI Taxonomy" id="172846"/>
    <lineage>
        <taxon>Eukaryota</taxon>
        <taxon>Metazoa</taxon>
        <taxon>Ecdysozoa</taxon>
        <taxon>Arthropoda</taxon>
        <taxon>Chelicerata</taxon>
        <taxon>Arachnida</taxon>
        <taxon>Araneae</taxon>
        <taxon>Araneomorphae</taxon>
        <taxon>Entelegynae</taxon>
        <taxon>Araneoidea</taxon>
        <taxon>Araneidae</taxon>
        <taxon>Caerostris</taxon>
    </lineage>
</organism>
<evidence type="ECO:0000313" key="1">
    <source>
        <dbReference type="EMBL" id="GIY55898.1"/>
    </source>
</evidence>
<name>A0AAV4UDP1_CAEEX</name>
<dbReference type="EMBL" id="BPLR01012695">
    <property type="protein sequence ID" value="GIY55898.1"/>
    <property type="molecule type" value="Genomic_DNA"/>
</dbReference>
<dbReference type="Proteomes" id="UP001054945">
    <property type="component" value="Unassembled WGS sequence"/>
</dbReference>
<proteinExistence type="predicted"/>
<dbReference type="AlphaFoldDB" id="A0AAV4UDP1"/>